<dbReference type="AlphaFoldDB" id="A0AAV7FA06"/>
<evidence type="ECO:0000313" key="3">
    <source>
        <dbReference type="EMBL" id="KAG9457814.1"/>
    </source>
</evidence>
<name>A0AAV7FA06_ARIFI</name>
<reference evidence="3 4" key="1">
    <citation type="submission" date="2021-07" db="EMBL/GenBank/DDBJ databases">
        <title>The Aristolochia fimbriata genome: insights into angiosperm evolution, floral development and chemical biosynthesis.</title>
        <authorList>
            <person name="Jiao Y."/>
        </authorList>
    </citation>
    <scope>NUCLEOTIDE SEQUENCE [LARGE SCALE GENOMIC DNA]</scope>
    <source>
        <strain evidence="3">IBCAS-2021</strain>
        <tissue evidence="3">Leaf</tissue>
    </source>
</reference>
<evidence type="ECO:0000256" key="1">
    <source>
        <dbReference type="ARBA" id="ARBA00023277"/>
    </source>
</evidence>
<keyword evidence="4" id="KW-1185">Reference proteome</keyword>
<dbReference type="PANTHER" id="PTHR31268:SF8">
    <property type="entry name" value="GALACTINOL--SUCROSE GALACTOSYLTRANSFERASE 4-RELATED"/>
    <property type="match status" value="1"/>
</dbReference>
<keyword evidence="1" id="KW-0119">Carbohydrate metabolism</keyword>
<proteinExistence type="predicted"/>
<comment type="caution">
    <text evidence="3">The sequence shown here is derived from an EMBL/GenBank/DDBJ whole genome shotgun (WGS) entry which is preliminary data.</text>
</comment>
<evidence type="ECO:0000256" key="2">
    <source>
        <dbReference type="SAM" id="MobiDB-lite"/>
    </source>
</evidence>
<feature type="region of interest" description="Disordered" evidence="2">
    <location>
        <begin position="1"/>
        <end position="60"/>
    </location>
</feature>
<accession>A0AAV7FA06</accession>
<dbReference type="InterPro" id="IPR008811">
    <property type="entry name" value="Glycosyl_hydrolases_36"/>
</dbReference>
<dbReference type="Proteomes" id="UP000825729">
    <property type="component" value="Unassembled WGS sequence"/>
</dbReference>
<dbReference type="PANTHER" id="PTHR31268">
    <property type="match status" value="1"/>
</dbReference>
<feature type="compositionally biased region" description="Polar residues" evidence="2">
    <location>
        <begin position="47"/>
        <end position="60"/>
    </location>
</feature>
<dbReference type="EMBL" id="JAINDJ010000002">
    <property type="protein sequence ID" value="KAG9457814.1"/>
    <property type="molecule type" value="Genomic_DNA"/>
</dbReference>
<dbReference type="Pfam" id="PF05691">
    <property type="entry name" value="Raffinose_syn"/>
    <property type="match status" value="1"/>
</dbReference>
<sequence>MELLCFPTSQKMSLSPSSLKPVENPDAPPPLLQQVQSRSNRGGFRGFTQQSSSDRSMNSLGTFNGNSFNGGLQCGSENSAPIYRWKLNGYSLNVPESQSYALILPIIKESFRSAPHPGTEGRVMICAESGSSKVKASSFTSIAHVHVCIDPFDLLKEVYAAAVPNGIAELPGIDSAIAVLKRPY</sequence>
<feature type="compositionally biased region" description="Polar residues" evidence="2">
    <location>
        <begin position="7"/>
        <end position="18"/>
    </location>
</feature>
<organism evidence="3 4">
    <name type="scientific">Aristolochia fimbriata</name>
    <name type="common">White veined hardy Dutchman's pipe vine</name>
    <dbReference type="NCBI Taxonomy" id="158543"/>
    <lineage>
        <taxon>Eukaryota</taxon>
        <taxon>Viridiplantae</taxon>
        <taxon>Streptophyta</taxon>
        <taxon>Embryophyta</taxon>
        <taxon>Tracheophyta</taxon>
        <taxon>Spermatophyta</taxon>
        <taxon>Magnoliopsida</taxon>
        <taxon>Magnoliidae</taxon>
        <taxon>Piperales</taxon>
        <taxon>Aristolochiaceae</taxon>
        <taxon>Aristolochia</taxon>
    </lineage>
</organism>
<evidence type="ECO:0000313" key="4">
    <source>
        <dbReference type="Proteomes" id="UP000825729"/>
    </source>
</evidence>
<gene>
    <name evidence="3" type="ORF">H6P81_002322</name>
</gene>
<protein>
    <submittedName>
        <fullName evidence="3">Uncharacterized protein</fullName>
    </submittedName>
</protein>